<dbReference type="InterPro" id="IPR027065">
    <property type="entry name" value="Lon_Prtase"/>
</dbReference>
<organism evidence="1 2">
    <name type="scientific">Methylophaga nitratireducenticrescens</name>
    <dbReference type="NCBI Taxonomy" id="754476"/>
    <lineage>
        <taxon>Bacteria</taxon>
        <taxon>Pseudomonadati</taxon>
        <taxon>Pseudomonadota</taxon>
        <taxon>Gammaproteobacteria</taxon>
        <taxon>Thiotrichales</taxon>
        <taxon>Piscirickettsiaceae</taxon>
        <taxon>Methylophaga</taxon>
    </lineage>
</organism>
<dbReference type="GO" id="GO:0004176">
    <property type="term" value="F:ATP-dependent peptidase activity"/>
    <property type="evidence" value="ECO:0007669"/>
    <property type="project" value="InterPro"/>
</dbReference>
<dbReference type="Gene3D" id="3.40.50.300">
    <property type="entry name" value="P-loop containing nucleotide triphosphate hydrolases"/>
    <property type="match status" value="1"/>
</dbReference>
<dbReference type="RefSeq" id="WP_014705582.1">
    <property type="nucleotide sequence ID" value="NC_017857.3"/>
</dbReference>
<dbReference type="Proteomes" id="UP000009144">
    <property type="component" value="Chromosome"/>
</dbReference>
<dbReference type="SUPFAM" id="SSF52540">
    <property type="entry name" value="P-loop containing nucleoside triphosphate hydrolases"/>
    <property type="match status" value="1"/>
</dbReference>
<accession>I1XFN8</accession>
<dbReference type="SMART" id="SM00382">
    <property type="entry name" value="AAA"/>
    <property type="match status" value="1"/>
</dbReference>
<protein>
    <submittedName>
        <fullName evidence="1">ATP-dependent Lon protase</fullName>
    </submittedName>
</protein>
<dbReference type="PATRIC" id="fig|754476.3.peg.346"/>
<gene>
    <name evidence="1" type="ordered locus">Q7A_350</name>
</gene>
<dbReference type="GO" id="GO:0005524">
    <property type="term" value="F:ATP binding"/>
    <property type="evidence" value="ECO:0007669"/>
    <property type="project" value="InterPro"/>
</dbReference>
<dbReference type="STRING" id="754476.Q7A_350"/>
<dbReference type="KEGG" id="mej:Q7A_350"/>
<dbReference type="HOGENOM" id="CLU_058418_0_0_6"/>
<dbReference type="AlphaFoldDB" id="I1XFN8"/>
<dbReference type="GO" id="GO:0030163">
    <property type="term" value="P:protein catabolic process"/>
    <property type="evidence" value="ECO:0007669"/>
    <property type="project" value="InterPro"/>
</dbReference>
<dbReference type="PANTHER" id="PTHR10046">
    <property type="entry name" value="ATP DEPENDENT LON PROTEASE FAMILY MEMBER"/>
    <property type="match status" value="1"/>
</dbReference>
<dbReference type="InterPro" id="IPR003959">
    <property type="entry name" value="ATPase_AAA_core"/>
</dbReference>
<proteinExistence type="predicted"/>
<evidence type="ECO:0000313" key="1">
    <source>
        <dbReference type="EMBL" id="AFI83207.1"/>
    </source>
</evidence>
<sequence length="371" mass="41359">MQTILLRIIMDKSTLHKLIDKAEANKTQPPMFFDEESYDEMLVQAALSAKNHKVIYDKSLVNRVYDNETSGKRKMILRALLKEPNHKPLAAPEPEVIHKLDDLAKRFGNFSDVINICKNACLLGSLVTPNLFSMPPLLLSGPPGVGKTRFISELASVLGTDFYSLDYSTVSSGFVVAGGASSWSDSKPGFISNSIRSSRFANPIIMLDELDKASVDTRHDPMGPMYSLLEKHTAKRFIDEYLEIPFDVSSIIWIASANYPERIPEPIRSRMLEITIPLPTKEQSIAIVRSIYTELLLEPWGEHFAVELDLKVINKLVTVSPRIARIQLENAMANAVQRSKAKVKPIVILPKDVSSSLTKPKARGIGFLAEI</sequence>
<reference evidence="1 2" key="2">
    <citation type="journal article" date="2013" name="Int. J. Syst. Evol. Microbiol.">
        <title>Methylophaga nitratireducenticrescens sp. nov. and Methylophaga frappieri sp. nov., isolated from the biofilm of the methanol-fed denitrification system treating the seawater at the Montreal Biodome.</title>
        <authorList>
            <person name="Villeneuve C."/>
            <person name="Martineau C."/>
            <person name="Mauffrey F."/>
            <person name="Villemur R."/>
        </authorList>
    </citation>
    <scope>NUCLEOTIDE SEQUENCE [LARGE SCALE GENOMIC DNA]</scope>
    <source>
        <strain evidence="1 2">JAM1</strain>
    </source>
</reference>
<reference evidence="1 2" key="1">
    <citation type="journal article" date="2012" name="J. Bacteriol.">
        <title>Complete genome sequences of Methylophaga sp. strain JAM1 and Methylophaga sp. strain JAM7.</title>
        <authorList>
            <person name="Villeneuve C."/>
            <person name="Martineau C."/>
            <person name="Mauffrey F."/>
            <person name="Villemur R."/>
        </authorList>
    </citation>
    <scope>NUCLEOTIDE SEQUENCE [LARGE SCALE GENOMIC DNA]</scope>
    <source>
        <strain evidence="1 2">JAM1</strain>
    </source>
</reference>
<dbReference type="InterPro" id="IPR003593">
    <property type="entry name" value="AAA+_ATPase"/>
</dbReference>
<keyword evidence="2" id="KW-1185">Reference proteome</keyword>
<dbReference type="eggNOG" id="COG0466">
    <property type="taxonomic scope" value="Bacteria"/>
</dbReference>
<evidence type="ECO:0000313" key="2">
    <source>
        <dbReference type="Proteomes" id="UP000009144"/>
    </source>
</evidence>
<dbReference type="GO" id="GO:0004252">
    <property type="term" value="F:serine-type endopeptidase activity"/>
    <property type="evidence" value="ECO:0007669"/>
    <property type="project" value="InterPro"/>
</dbReference>
<dbReference type="EMBL" id="CP003390">
    <property type="protein sequence ID" value="AFI83207.1"/>
    <property type="molecule type" value="Genomic_DNA"/>
</dbReference>
<dbReference type="Pfam" id="PF00004">
    <property type="entry name" value="AAA"/>
    <property type="match status" value="1"/>
</dbReference>
<name>I1XFN8_METNJ</name>
<dbReference type="GO" id="GO:0016887">
    <property type="term" value="F:ATP hydrolysis activity"/>
    <property type="evidence" value="ECO:0007669"/>
    <property type="project" value="InterPro"/>
</dbReference>
<dbReference type="InterPro" id="IPR027417">
    <property type="entry name" value="P-loop_NTPase"/>
</dbReference>